<feature type="domain" description="RING-type" evidence="5">
    <location>
        <begin position="66"/>
        <end position="115"/>
    </location>
</feature>
<keyword evidence="7" id="KW-1185">Reference proteome</keyword>
<dbReference type="PANTHER" id="PTHR47094:SF1">
    <property type="entry name" value="RING-TYPE E3 UBIQUITIN TRANSFERASE"/>
    <property type="match status" value="1"/>
</dbReference>
<reference evidence="6" key="1">
    <citation type="journal article" date="2020" name="Stud. Mycol.">
        <title>101 Dothideomycetes genomes: a test case for predicting lifestyles and emergence of pathogens.</title>
        <authorList>
            <person name="Haridas S."/>
            <person name="Albert R."/>
            <person name="Binder M."/>
            <person name="Bloem J."/>
            <person name="Labutti K."/>
            <person name="Salamov A."/>
            <person name="Andreopoulos B."/>
            <person name="Baker S."/>
            <person name="Barry K."/>
            <person name="Bills G."/>
            <person name="Bluhm B."/>
            <person name="Cannon C."/>
            <person name="Castanera R."/>
            <person name="Culley D."/>
            <person name="Daum C."/>
            <person name="Ezra D."/>
            <person name="Gonzalez J."/>
            <person name="Henrissat B."/>
            <person name="Kuo A."/>
            <person name="Liang C."/>
            <person name="Lipzen A."/>
            <person name="Lutzoni F."/>
            <person name="Magnuson J."/>
            <person name="Mondo S."/>
            <person name="Nolan M."/>
            <person name="Ohm R."/>
            <person name="Pangilinan J."/>
            <person name="Park H.-J."/>
            <person name="Ramirez L."/>
            <person name="Alfaro M."/>
            <person name="Sun H."/>
            <person name="Tritt A."/>
            <person name="Yoshinaga Y."/>
            <person name="Zwiers L.-H."/>
            <person name="Turgeon B."/>
            <person name="Goodwin S."/>
            <person name="Spatafora J."/>
            <person name="Crous P."/>
            <person name="Grigoriev I."/>
        </authorList>
    </citation>
    <scope>NUCLEOTIDE SEQUENCE</scope>
    <source>
        <strain evidence="6">CBS 101060</strain>
    </source>
</reference>
<keyword evidence="3" id="KW-0862">Zinc</keyword>
<dbReference type="GO" id="GO:0033768">
    <property type="term" value="C:SUMO-targeted ubiquitin ligase complex"/>
    <property type="evidence" value="ECO:0007669"/>
    <property type="project" value="TreeGrafter"/>
</dbReference>
<dbReference type="InterPro" id="IPR017907">
    <property type="entry name" value="Znf_RING_CS"/>
</dbReference>
<evidence type="ECO:0000256" key="1">
    <source>
        <dbReference type="ARBA" id="ARBA00022723"/>
    </source>
</evidence>
<dbReference type="PROSITE" id="PS00518">
    <property type="entry name" value="ZF_RING_1"/>
    <property type="match status" value="1"/>
</dbReference>
<proteinExistence type="predicted"/>
<dbReference type="GO" id="GO:0006511">
    <property type="term" value="P:ubiquitin-dependent protein catabolic process"/>
    <property type="evidence" value="ECO:0007669"/>
    <property type="project" value="TreeGrafter"/>
</dbReference>
<dbReference type="InterPro" id="IPR049627">
    <property type="entry name" value="SLX8"/>
</dbReference>
<evidence type="ECO:0000259" key="5">
    <source>
        <dbReference type="PROSITE" id="PS50089"/>
    </source>
</evidence>
<evidence type="ECO:0000256" key="4">
    <source>
        <dbReference type="PROSITE-ProRule" id="PRU00175"/>
    </source>
</evidence>
<dbReference type="OrthoDB" id="6270329at2759"/>
<dbReference type="SUPFAM" id="SSF57850">
    <property type="entry name" value="RING/U-box"/>
    <property type="match status" value="1"/>
</dbReference>
<dbReference type="InterPro" id="IPR018957">
    <property type="entry name" value="Znf_C3HC4_RING-type"/>
</dbReference>
<dbReference type="Proteomes" id="UP000799429">
    <property type="component" value="Unassembled WGS sequence"/>
</dbReference>
<gene>
    <name evidence="6" type="ORF">M501DRAFT_935912</name>
</gene>
<organism evidence="6 7">
    <name type="scientific">Patellaria atrata CBS 101060</name>
    <dbReference type="NCBI Taxonomy" id="1346257"/>
    <lineage>
        <taxon>Eukaryota</taxon>
        <taxon>Fungi</taxon>
        <taxon>Dikarya</taxon>
        <taxon>Ascomycota</taxon>
        <taxon>Pezizomycotina</taxon>
        <taxon>Dothideomycetes</taxon>
        <taxon>Dothideomycetes incertae sedis</taxon>
        <taxon>Patellariales</taxon>
        <taxon>Patellariaceae</taxon>
        <taxon>Patellaria</taxon>
    </lineage>
</organism>
<dbReference type="Gene3D" id="3.30.40.10">
    <property type="entry name" value="Zinc/RING finger domain, C3HC4 (zinc finger)"/>
    <property type="match status" value="1"/>
</dbReference>
<dbReference type="PROSITE" id="PS50089">
    <property type="entry name" value="ZF_RING_2"/>
    <property type="match status" value="1"/>
</dbReference>
<dbReference type="PANTHER" id="PTHR47094">
    <property type="entry name" value="ELFLESS, ISOFORM B"/>
    <property type="match status" value="1"/>
</dbReference>
<keyword evidence="1" id="KW-0479">Metal-binding</keyword>
<evidence type="ECO:0000256" key="3">
    <source>
        <dbReference type="ARBA" id="ARBA00022833"/>
    </source>
</evidence>
<accession>A0A9P4S9C6</accession>
<name>A0A9P4S9C6_9PEZI</name>
<dbReference type="SMART" id="SM00184">
    <property type="entry name" value="RING"/>
    <property type="match status" value="1"/>
</dbReference>
<evidence type="ECO:0000256" key="2">
    <source>
        <dbReference type="ARBA" id="ARBA00022771"/>
    </source>
</evidence>
<protein>
    <recommendedName>
        <fullName evidence="5">RING-type domain-containing protein</fullName>
    </recommendedName>
</protein>
<dbReference type="GO" id="GO:0008270">
    <property type="term" value="F:zinc ion binding"/>
    <property type="evidence" value="ECO:0007669"/>
    <property type="project" value="UniProtKB-KW"/>
</dbReference>
<dbReference type="InterPro" id="IPR013083">
    <property type="entry name" value="Znf_RING/FYVE/PHD"/>
</dbReference>
<comment type="caution">
    <text evidence="6">The sequence shown here is derived from an EMBL/GenBank/DDBJ whole genome shotgun (WGS) entry which is preliminary data.</text>
</comment>
<dbReference type="EMBL" id="MU006097">
    <property type="protein sequence ID" value="KAF2838442.1"/>
    <property type="molecule type" value="Genomic_DNA"/>
</dbReference>
<dbReference type="AlphaFoldDB" id="A0A9P4S9C6"/>
<dbReference type="GO" id="GO:0140082">
    <property type="term" value="F:SUMO-ubiquitin ligase activity"/>
    <property type="evidence" value="ECO:0007669"/>
    <property type="project" value="TreeGrafter"/>
</dbReference>
<keyword evidence="2 4" id="KW-0863">Zinc-finger</keyword>
<evidence type="ECO:0000313" key="7">
    <source>
        <dbReference type="Proteomes" id="UP000799429"/>
    </source>
</evidence>
<dbReference type="Pfam" id="PF00097">
    <property type="entry name" value="zf-C3HC4"/>
    <property type="match status" value="1"/>
</dbReference>
<dbReference type="GO" id="GO:0061630">
    <property type="term" value="F:ubiquitin protein ligase activity"/>
    <property type="evidence" value="ECO:0007669"/>
    <property type="project" value="InterPro"/>
</dbReference>
<dbReference type="GO" id="GO:0032183">
    <property type="term" value="F:SUMO binding"/>
    <property type="evidence" value="ECO:0007669"/>
    <property type="project" value="TreeGrafter"/>
</dbReference>
<evidence type="ECO:0000313" key="6">
    <source>
        <dbReference type="EMBL" id="KAF2838442.1"/>
    </source>
</evidence>
<sequence length="148" mass="16187">MPRPSIKRQKLSTGEHISLGQAPEEVERVDLVEDQDSLAIQKQRADQIKAQQEASNKPIRLSTLTCVICLDNPTDLTATSCGHLFCHTCIMESLIAGENRAVAGEAKRSQCPVCRKNLSRTKAGDIIPLLMKKGLASQPRKSRTPGDP</sequence>
<dbReference type="InterPro" id="IPR001841">
    <property type="entry name" value="Znf_RING"/>
</dbReference>